<evidence type="ECO:0000313" key="2">
    <source>
        <dbReference type="EMBL" id="BCG24744.1"/>
    </source>
</evidence>
<protein>
    <recommendedName>
        <fullName evidence="1">Cupin type-2 domain-containing protein</fullName>
    </recommendedName>
</protein>
<dbReference type="SUPFAM" id="SSF51182">
    <property type="entry name" value="RmlC-like cupins"/>
    <property type="match status" value="1"/>
</dbReference>
<dbReference type="Proteomes" id="UP001054892">
    <property type="component" value="Unassembled WGS sequence"/>
</dbReference>
<dbReference type="InterPro" id="IPR013096">
    <property type="entry name" value="Cupin_2"/>
</dbReference>
<dbReference type="InterPro" id="IPR047121">
    <property type="entry name" value="YjiB-like"/>
</dbReference>
<sequence length="192" mass="20952">MPASLTRFATEPARRAYVAARVGHAEPELLFFEGDGRTPNSRFPVLLYRAALPGQVDRAEAFEKRFAAHRWVPLWRDGVFDYHHYHASAHEALGVAAGSARLMLGGENGREITVRAGDVLVLPAGTGHCCLEASEDFLVVGAYPRGQEAYDIQRAGTDRYLASVRRIAQVPTPVADPLSGRDGALSRAWRAA</sequence>
<evidence type="ECO:0000313" key="3">
    <source>
        <dbReference type="EMBL" id="GJN54017.1"/>
    </source>
</evidence>
<reference evidence="2 4" key="1">
    <citation type="submission" date="2020-05" db="EMBL/GenBank/DDBJ databases">
        <title>Characterization of novel class B3 metallo-beta-lactamase from novel Pseudomonas species.</title>
        <authorList>
            <person name="Yamada K."/>
            <person name="Aoki K."/>
            <person name="Ishii Y."/>
        </authorList>
    </citation>
    <scope>NUCLEOTIDE SEQUENCE [LARGE SCALE GENOMIC DNA]</scope>
    <source>
        <strain evidence="2 4">TUM18999</strain>
        <strain evidence="3 5">TUM20286</strain>
    </source>
</reference>
<dbReference type="PIRSF" id="PIRSF019307">
    <property type="entry name" value="UCP019307"/>
    <property type="match status" value="1"/>
</dbReference>
<dbReference type="Gene3D" id="2.60.120.10">
    <property type="entry name" value="Jelly Rolls"/>
    <property type="match status" value="1"/>
</dbReference>
<gene>
    <name evidence="2" type="ORF">TUM18999_29350</name>
    <name evidence="3" type="ORF">TUM20286_37690</name>
</gene>
<dbReference type="Pfam" id="PF07883">
    <property type="entry name" value="Cupin_2"/>
    <property type="match status" value="1"/>
</dbReference>
<name>A0A6J4E728_9PSED</name>
<proteinExistence type="predicted"/>
<dbReference type="Proteomes" id="UP000509383">
    <property type="component" value="Chromosome"/>
</dbReference>
<dbReference type="KEGG" id="ptw:TUM18999_29350"/>
<dbReference type="AlphaFoldDB" id="A0A6J4E728"/>
<dbReference type="InterPro" id="IPR014500">
    <property type="entry name" value="UCP019307_cupin"/>
</dbReference>
<dbReference type="InterPro" id="IPR011051">
    <property type="entry name" value="RmlC_Cupin_sf"/>
</dbReference>
<organism evidence="2 4">
    <name type="scientific">Pseudomonas tohonis</name>
    <dbReference type="NCBI Taxonomy" id="2725477"/>
    <lineage>
        <taxon>Bacteria</taxon>
        <taxon>Pseudomonadati</taxon>
        <taxon>Pseudomonadota</taxon>
        <taxon>Gammaproteobacteria</taxon>
        <taxon>Pseudomonadales</taxon>
        <taxon>Pseudomonadaceae</taxon>
        <taxon>Pseudomonas</taxon>
    </lineage>
</organism>
<evidence type="ECO:0000259" key="1">
    <source>
        <dbReference type="Pfam" id="PF07883"/>
    </source>
</evidence>
<keyword evidence="5" id="KW-1185">Reference proteome</keyword>
<dbReference type="PANTHER" id="PTHR36448:SF2">
    <property type="entry name" value="CUPIN TYPE-1 DOMAIN-CONTAINING PROTEIN"/>
    <property type="match status" value="1"/>
</dbReference>
<dbReference type="EMBL" id="BQKM01000008">
    <property type="protein sequence ID" value="GJN54017.1"/>
    <property type="molecule type" value="Genomic_DNA"/>
</dbReference>
<evidence type="ECO:0000313" key="5">
    <source>
        <dbReference type="Proteomes" id="UP001054892"/>
    </source>
</evidence>
<evidence type="ECO:0000313" key="4">
    <source>
        <dbReference type="Proteomes" id="UP000509383"/>
    </source>
</evidence>
<dbReference type="CDD" id="cd02219">
    <property type="entry name" value="cupin_YjlB-like"/>
    <property type="match status" value="1"/>
</dbReference>
<dbReference type="EMBL" id="AP023189">
    <property type="protein sequence ID" value="BCG24744.1"/>
    <property type="molecule type" value="Genomic_DNA"/>
</dbReference>
<dbReference type="PANTHER" id="PTHR36448">
    <property type="entry name" value="BLR7373 PROTEIN"/>
    <property type="match status" value="1"/>
</dbReference>
<dbReference type="InterPro" id="IPR014710">
    <property type="entry name" value="RmlC-like_jellyroll"/>
</dbReference>
<accession>A0A6J4E728</accession>
<feature type="domain" description="Cupin type-2" evidence="1">
    <location>
        <begin position="83"/>
        <end position="130"/>
    </location>
</feature>
<dbReference type="RefSeq" id="WP_173178703.1">
    <property type="nucleotide sequence ID" value="NZ_AP023189.1"/>
</dbReference>